<dbReference type="Proteomes" id="UP000655588">
    <property type="component" value="Unassembled WGS sequence"/>
</dbReference>
<keyword evidence="4" id="KW-0812">Transmembrane</keyword>
<reference evidence="5" key="1">
    <citation type="submission" date="2019-11" db="EMBL/GenBank/DDBJ databases">
        <title>The nuclear and mitochondrial genomes of Frieseomelitta varia - a highly eusocial stingless bee (Meliponini) with a permanently sterile worker caste.</title>
        <authorList>
            <person name="Freitas F.C.P."/>
            <person name="Lourenco A.P."/>
            <person name="Nunes F.M.F."/>
            <person name="Paschoal A.R."/>
            <person name="Abreu F.C.P."/>
            <person name="Barbin F.O."/>
            <person name="Bataglia L."/>
            <person name="Cardoso-Junior C.A.M."/>
            <person name="Cervoni M.S."/>
            <person name="Silva S.R."/>
            <person name="Dalarmi F."/>
            <person name="Del Lama M.A."/>
            <person name="Depintor T.S."/>
            <person name="Ferreira K.M."/>
            <person name="Goria P.S."/>
            <person name="Jaskot M.C."/>
            <person name="Lago D.C."/>
            <person name="Luna-Lucena D."/>
            <person name="Moda L.M."/>
            <person name="Nascimento L."/>
            <person name="Pedrino M."/>
            <person name="Rabico F.O."/>
            <person name="Sanches F.C."/>
            <person name="Santos D.E."/>
            <person name="Santos C.G."/>
            <person name="Vieira J."/>
            <person name="Lopes T.F."/>
            <person name="Barchuk A.R."/>
            <person name="Hartfelder K."/>
            <person name="Simoes Z.L.P."/>
            <person name="Bitondi M.M.G."/>
            <person name="Pinheiro D.G."/>
        </authorList>
    </citation>
    <scope>NUCLEOTIDE SEQUENCE</scope>
    <source>
        <strain evidence="5">USP_RPSP 00005682</strain>
        <tissue evidence="5">Whole individual</tissue>
    </source>
</reference>
<keyword evidence="4" id="KW-0472">Membrane</keyword>
<keyword evidence="6" id="KW-1185">Reference proteome</keyword>
<feature type="transmembrane region" description="Helical" evidence="4">
    <location>
        <begin position="96"/>
        <end position="121"/>
    </location>
</feature>
<organism evidence="5 6">
    <name type="scientific">Frieseomelitta varia</name>
    <dbReference type="NCBI Taxonomy" id="561572"/>
    <lineage>
        <taxon>Eukaryota</taxon>
        <taxon>Metazoa</taxon>
        <taxon>Ecdysozoa</taxon>
        <taxon>Arthropoda</taxon>
        <taxon>Hexapoda</taxon>
        <taxon>Insecta</taxon>
        <taxon>Pterygota</taxon>
        <taxon>Neoptera</taxon>
        <taxon>Endopterygota</taxon>
        <taxon>Hymenoptera</taxon>
        <taxon>Apocrita</taxon>
        <taxon>Aculeata</taxon>
        <taxon>Apoidea</taxon>
        <taxon>Anthophila</taxon>
        <taxon>Apidae</taxon>
        <taxon>Frieseomelitta</taxon>
    </lineage>
</organism>
<sequence>MPFISYLGNDIACLLLKFSNHLFDYPEVRKLYNDNNSKEKFDLKNKSLAFIVVLSNFLWPATVSETPNYRLKMLHFCNTYYNYRIIYKIKNINRRIMFCIILGLSSFGLTTIDIHMLGGLVMASHEATWKMEFNVGSELPFWKRLKNFCIMWYLIYTIHRHFYPLDQKIAEEHIGMPLPPMIDIAKSQSCFENERIYGIMKRIILFHICSETIVGYMIEILQYTSSLIFNIFPKILNNLLQILRTCIVDNFNDRLTINFENIILRMSYKTATDGFIYFSVGTTARLSDIPDDIQQIFYDVFAKLPYKIVWKNEGKLLRKSDIIYVSSWYPQSSILVL</sequence>
<evidence type="ECO:0000256" key="2">
    <source>
        <dbReference type="ARBA" id="ARBA00022676"/>
    </source>
</evidence>
<dbReference type="EMBL" id="WNWW01000289">
    <property type="protein sequence ID" value="KAF3426791.1"/>
    <property type="molecule type" value="Genomic_DNA"/>
</dbReference>
<gene>
    <name evidence="5" type="ORF">E2986_11443</name>
</gene>
<keyword evidence="2" id="KW-0328">Glycosyltransferase</keyword>
<keyword evidence="3" id="KW-0808">Transferase</keyword>
<evidence type="ECO:0000256" key="1">
    <source>
        <dbReference type="ARBA" id="ARBA00009995"/>
    </source>
</evidence>
<comment type="caution">
    <text evidence="5">The sequence shown here is derived from an EMBL/GenBank/DDBJ whole genome shotgun (WGS) entry which is preliminary data.</text>
</comment>
<dbReference type="InterPro" id="IPR050271">
    <property type="entry name" value="UDP-glycosyltransferase"/>
</dbReference>
<proteinExistence type="inferred from homology"/>
<dbReference type="PANTHER" id="PTHR48043:SF159">
    <property type="entry name" value="EG:EG0003.4 PROTEIN-RELATED"/>
    <property type="match status" value="1"/>
</dbReference>
<dbReference type="PANTHER" id="PTHR48043">
    <property type="entry name" value="EG:EG0003.4 PROTEIN-RELATED"/>
    <property type="match status" value="1"/>
</dbReference>
<dbReference type="SUPFAM" id="SSF53756">
    <property type="entry name" value="UDP-Glycosyltransferase/glycogen phosphorylase"/>
    <property type="match status" value="1"/>
</dbReference>
<evidence type="ECO:0000313" key="6">
    <source>
        <dbReference type="Proteomes" id="UP000655588"/>
    </source>
</evidence>
<dbReference type="AlphaFoldDB" id="A0A833VPA9"/>
<name>A0A833VPA9_9HYME</name>
<dbReference type="GO" id="GO:0008194">
    <property type="term" value="F:UDP-glycosyltransferase activity"/>
    <property type="evidence" value="ECO:0007669"/>
    <property type="project" value="TreeGrafter"/>
</dbReference>
<evidence type="ECO:0000256" key="3">
    <source>
        <dbReference type="ARBA" id="ARBA00022679"/>
    </source>
</evidence>
<accession>A0A833VPA9</accession>
<comment type="similarity">
    <text evidence="1">Belongs to the UDP-glycosyltransferase family.</text>
</comment>
<protein>
    <submittedName>
        <fullName evidence="5">Uncharacterized protein</fullName>
    </submittedName>
</protein>
<evidence type="ECO:0000256" key="4">
    <source>
        <dbReference type="SAM" id="Phobius"/>
    </source>
</evidence>
<evidence type="ECO:0000313" key="5">
    <source>
        <dbReference type="EMBL" id="KAF3426791.1"/>
    </source>
</evidence>
<keyword evidence="4" id="KW-1133">Transmembrane helix</keyword>